<dbReference type="EMBL" id="AZHC01000020">
    <property type="protein sequence ID" value="OAA39990.1"/>
    <property type="molecule type" value="Genomic_DNA"/>
</dbReference>
<reference evidence="3 4" key="1">
    <citation type="journal article" date="2016" name="Genome Biol. Evol.">
        <title>Divergent and convergent evolution of fungal pathogenicity.</title>
        <authorList>
            <person name="Shang Y."/>
            <person name="Xiao G."/>
            <person name="Zheng P."/>
            <person name="Cen K."/>
            <person name="Zhan S."/>
            <person name="Wang C."/>
        </authorList>
    </citation>
    <scope>NUCLEOTIDE SEQUENCE [LARGE SCALE GENOMIC DNA]</scope>
    <source>
        <strain evidence="3 4">RCEF 4871</strain>
    </source>
</reference>
<dbReference type="PANTHER" id="PTHR46825">
    <property type="entry name" value="D-ALANYL-D-ALANINE-CARBOXYPEPTIDASE/ENDOPEPTIDASE AMPH"/>
    <property type="match status" value="1"/>
</dbReference>
<proteinExistence type="inferred from homology"/>
<protein>
    <submittedName>
        <fullName evidence="3">D-stereospecific peptide hydrolase</fullName>
    </submittedName>
</protein>
<keyword evidence="4" id="KW-1185">Reference proteome</keyword>
<feature type="domain" description="Beta-lactamase-related" evidence="2">
    <location>
        <begin position="21"/>
        <end position="351"/>
    </location>
</feature>
<dbReference type="Gene3D" id="3.40.710.10">
    <property type="entry name" value="DD-peptidase/beta-lactamase superfamily"/>
    <property type="match status" value="1"/>
</dbReference>
<dbReference type="InterPro" id="IPR001466">
    <property type="entry name" value="Beta-lactam-related"/>
</dbReference>
<gene>
    <name evidence="3" type="ORF">NOR_05984</name>
</gene>
<comment type="similarity">
    <text evidence="1">Belongs to the peptidase S12 family.</text>
</comment>
<accession>A0A167BFL5</accession>
<keyword evidence="3" id="KW-0378">Hydrolase</keyword>
<dbReference type="Pfam" id="PF00144">
    <property type="entry name" value="Beta-lactamase"/>
    <property type="match status" value="1"/>
</dbReference>
<dbReference type="OMA" id="RANRYEY"/>
<dbReference type="GO" id="GO:0016787">
    <property type="term" value="F:hydrolase activity"/>
    <property type="evidence" value="ECO:0007669"/>
    <property type="project" value="UniProtKB-KW"/>
</dbReference>
<organism evidence="3 4">
    <name type="scientific">Metarhizium rileyi (strain RCEF 4871)</name>
    <name type="common">Nomuraea rileyi</name>
    <dbReference type="NCBI Taxonomy" id="1649241"/>
    <lineage>
        <taxon>Eukaryota</taxon>
        <taxon>Fungi</taxon>
        <taxon>Dikarya</taxon>
        <taxon>Ascomycota</taxon>
        <taxon>Pezizomycotina</taxon>
        <taxon>Sordariomycetes</taxon>
        <taxon>Hypocreomycetidae</taxon>
        <taxon>Hypocreales</taxon>
        <taxon>Clavicipitaceae</taxon>
        <taxon>Metarhizium</taxon>
    </lineage>
</organism>
<dbReference type="PANTHER" id="PTHR46825:SF7">
    <property type="entry name" value="D-ALANYL-D-ALANINE CARBOXYPEPTIDASE"/>
    <property type="match status" value="1"/>
</dbReference>
<evidence type="ECO:0000313" key="4">
    <source>
        <dbReference type="Proteomes" id="UP000243498"/>
    </source>
</evidence>
<dbReference type="AlphaFoldDB" id="A0A167BFL5"/>
<dbReference type="SUPFAM" id="SSF56601">
    <property type="entry name" value="beta-lactamase/transpeptidase-like"/>
    <property type="match status" value="1"/>
</dbReference>
<sequence>MSIPEILLAQLANILVSHISETSTPGLSAAILTSTRCYTLTAGQANLQPPQPIHPSHLFGVGSVTKIFTATVILQLVEEGKLNLSDTVSQRLAPETYWGIDDAADATVSQLLRHEAGIDSWEDDPVWIAHGRGKGLDPSYVWGKTEPLQYLRRPKKTAPERGKWYYSNTNYTLLGLLIEAITANTAESEIRKRILEPLALEDIYFEAFEAPRGHIPSRYHWVTDTFRAVAGLSVRLPLVRNDLLDVSTSNLSFEWIAGGMLGSATDLVRFVKALRDGRLLKPESLETMKQWKDAGTTGCEMGHGIFRIKFAGPCGSEFWNGHFGDVLGFSGGLWWAEEGNVVVAVFSNVGTMHAGPVAGSVAHIIMSMGFLEVARELGDYDGSCDVVGDKA</sequence>
<name>A0A167BFL5_METRR</name>
<dbReference type="InterPro" id="IPR012338">
    <property type="entry name" value="Beta-lactam/transpept-like"/>
</dbReference>
<evidence type="ECO:0000313" key="3">
    <source>
        <dbReference type="EMBL" id="OAA39990.1"/>
    </source>
</evidence>
<dbReference type="OrthoDB" id="10250282at2759"/>
<evidence type="ECO:0000256" key="1">
    <source>
        <dbReference type="ARBA" id="ARBA00038215"/>
    </source>
</evidence>
<evidence type="ECO:0000259" key="2">
    <source>
        <dbReference type="Pfam" id="PF00144"/>
    </source>
</evidence>
<dbReference type="STRING" id="1081105.A0A167BFL5"/>
<comment type="caution">
    <text evidence="3">The sequence shown here is derived from an EMBL/GenBank/DDBJ whole genome shotgun (WGS) entry which is preliminary data.</text>
</comment>
<dbReference type="InterPro" id="IPR050491">
    <property type="entry name" value="AmpC-like"/>
</dbReference>
<dbReference type="Proteomes" id="UP000243498">
    <property type="component" value="Unassembled WGS sequence"/>
</dbReference>